<dbReference type="AlphaFoldDB" id="A0A6J4UTW4"/>
<protein>
    <submittedName>
        <fullName evidence="1">Uncharacterized protein</fullName>
    </submittedName>
</protein>
<name>A0A6J4UTW4_9BACT</name>
<organism evidence="1">
    <name type="scientific">uncultured Thermomicrobiales bacterium</name>
    <dbReference type="NCBI Taxonomy" id="1645740"/>
    <lineage>
        <taxon>Bacteria</taxon>
        <taxon>Pseudomonadati</taxon>
        <taxon>Thermomicrobiota</taxon>
        <taxon>Thermomicrobia</taxon>
        <taxon>Thermomicrobiales</taxon>
        <taxon>environmental samples</taxon>
    </lineage>
</organism>
<dbReference type="EMBL" id="CADCWK010000154">
    <property type="protein sequence ID" value="CAA9559057.1"/>
    <property type="molecule type" value="Genomic_DNA"/>
</dbReference>
<evidence type="ECO:0000313" key="1">
    <source>
        <dbReference type="EMBL" id="CAA9559057.1"/>
    </source>
</evidence>
<gene>
    <name evidence="1" type="ORF">AVDCRST_MAG33-1519</name>
</gene>
<accession>A0A6J4UTW4</accession>
<sequence>MRRRREGYPSDEVVVIGANRGLRCGTGGRLRNRRNRWR</sequence>
<reference evidence="1" key="1">
    <citation type="submission" date="2020-02" db="EMBL/GenBank/DDBJ databases">
        <authorList>
            <person name="Meier V. D."/>
        </authorList>
    </citation>
    <scope>NUCLEOTIDE SEQUENCE</scope>
    <source>
        <strain evidence="1">AVDCRST_MAG33</strain>
    </source>
</reference>
<proteinExistence type="predicted"/>